<dbReference type="HOGENOM" id="CLU_3367870_0_0_11"/>
<evidence type="ECO:0000313" key="2">
    <source>
        <dbReference type="Proteomes" id="UP000013167"/>
    </source>
</evidence>
<dbReference type="STRING" id="1193181.BN10_680086"/>
<sequence length="35" mass="3618">MSAAMRSLVIPVSDMGAAKKVYTAVLGDPHTDTPS</sequence>
<organism evidence="1 2">
    <name type="scientific">Phycicoccus elongatus Lp2</name>
    <dbReference type="NCBI Taxonomy" id="1193181"/>
    <lineage>
        <taxon>Bacteria</taxon>
        <taxon>Bacillati</taxon>
        <taxon>Actinomycetota</taxon>
        <taxon>Actinomycetes</taxon>
        <taxon>Micrococcales</taxon>
        <taxon>Intrasporangiaceae</taxon>
        <taxon>Phycicoccus</taxon>
    </lineage>
</organism>
<dbReference type="EMBL" id="CAIZ01000139">
    <property type="protein sequence ID" value="CCH70860.1"/>
    <property type="molecule type" value="Genomic_DNA"/>
</dbReference>
<accession>N0E4Q0</accession>
<proteinExistence type="predicted"/>
<dbReference type="Proteomes" id="UP000013167">
    <property type="component" value="Unassembled WGS sequence"/>
</dbReference>
<reference evidence="1 2" key="1">
    <citation type="journal article" date="2013" name="ISME J.">
        <title>A metabolic model for members of the genus Tetrasphaera involved in enhanced biological phosphorus removal.</title>
        <authorList>
            <person name="Kristiansen R."/>
            <person name="Nguyen H.T.T."/>
            <person name="Saunders A.M."/>
            <person name="Nielsen J.L."/>
            <person name="Wimmer R."/>
            <person name="Le V.Q."/>
            <person name="McIlroy S.J."/>
            <person name="Petrovski S."/>
            <person name="Seviour R.J."/>
            <person name="Calteau A."/>
            <person name="Nielsen K.L."/>
            <person name="Nielsen P.H."/>
        </authorList>
    </citation>
    <scope>NUCLEOTIDE SEQUENCE [LARGE SCALE GENOMIC DNA]</scope>
    <source>
        <strain evidence="1 2">Lp2</strain>
    </source>
</reference>
<gene>
    <name evidence="1" type="ORF">BN10_680086</name>
</gene>
<name>N0E4Q0_9MICO</name>
<comment type="caution">
    <text evidence="1">The sequence shown here is derived from an EMBL/GenBank/DDBJ whole genome shotgun (WGS) entry which is preliminary data.</text>
</comment>
<evidence type="ECO:0000313" key="1">
    <source>
        <dbReference type="EMBL" id="CCH70860.1"/>
    </source>
</evidence>
<dbReference type="AlphaFoldDB" id="N0E4Q0"/>
<protein>
    <submittedName>
        <fullName evidence="1">Uncharacterized protein</fullName>
    </submittedName>
</protein>
<keyword evidence="2" id="KW-1185">Reference proteome</keyword>